<dbReference type="KEGG" id="pbap:Pla133_52950"/>
<sequence length="205" mass="22023">MKSTSSKNGKWFLPDKESARALRESLKAHSSLTSARDSGTIEQSGSARYPRAGEGCADEGVGAIPSGEKRPLDAGLRDDFAAAAKHLRVRMVTETADEEIEELADLIARAGGVTDGIPMPQRVDFVVNVRLILESRRLELVEGASKRVVSLTIKNDRVCLSGGGTTLGLDEVELVVRRKAAPSFRKRPSQARRQLGGVSDESVAP</sequence>
<feature type="compositionally biased region" description="Polar residues" evidence="1">
    <location>
        <begin position="28"/>
        <end position="46"/>
    </location>
</feature>
<dbReference type="AlphaFoldDB" id="A0A518BT75"/>
<feature type="region of interest" description="Disordered" evidence="1">
    <location>
        <begin position="184"/>
        <end position="205"/>
    </location>
</feature>
<keyword evidence="3" id="KW-1185">Reference proteome</keyword>
<proteinExistence type="predicted"/>
<evidence type="ECO:0000313" key="3">
    <source>
        <dbReference type="Proteomes" id="UP000316921"/>
    </source>
</evidence>
<accession>A0A518BT75</accession>
<evidence type="ECO:0000256" key="1">
    <source>
        <dbReference type="SAM" id="MobiDB-lite"/>
    </source>
</evidence>
<gene>
    <name evidence="2" type="ORF">Pla133_52950</name>
</gene>
<keyword evidence="2" id="KW-0614">Plasmid</keyword>
<reference evidence="2 3" key="1">
    <citation type="submission" date="2019-02" db="EMBL/GenBank/DDBJ databases">
        <title>Deep-cultivation of Planctomycetes and their phenomic and genomic characterization uncovers novel biology.</title>
        <authorList>
            <person name="Wiegand S."/>
            <person name="Jogler M."/>
            <person name="Boedeker C."/>
            <person name="Pinto D."/>
            <person name="Vollmers J."/>
            <person name="Rivas-Marin E."/>
            <person name="Kohn T."/>
            <person name="Peeters S.H."/>
            <person name="Heuer A."/>
            <person name="Rast P."/>
            <person name="Oberbeckmann S."/>
            <person name="Bunk B."/>
            <person name="Jeske O."/>
            <person name="Meyerdierks A."/>
            <person name="Storesund J.E."/>
            <person name="Kallscheuer N."/>
            <person name="Luecker S."/>
            <person name="Lage O.M."/>
            <person name="Pohl T."/>
            <person name="Merkel B.J."/>
            <person name="Hornburger P."/>
            <person name="Mueller R.-W."/>
            <person name="Bruemmer F."/>
            <person name="Labrenz M."/>
            <person name="Spormann A.M."/>
            <person name="Op den Camp H."/>
            <person name="Overmann J."/>
            <person name="Amann R."/>
            <person name="Jetten M.S.M."/>
            <person name="Mascher T."/>
            <person name="Medema M.H."/>
            <person name="Devos D.P."/>
            <person name="Kaster A.-K."/>
            <person name="Ovreas L."/>
            <person name="Rohde M."/>
            <person name="Galperin M.Y."/>
            <person name="Jogler C."/>
        </authorList>
    </citation>
    <scope>NUCLEOTIDE SEQUENCE [LARGE SCALE GENOMIC DNA]</scope>
    <source>
        <strain evidence="2 3">Pla133</strain>
        <plasmid evidence="3">ppla133_1</plasmid>
    </source>
</reference>
<feature type="region of interest" description="Disordered" evidence="1">
    <location>
        <begin position="24"/>
        <end position="68"/>
    </location>
</feature>
<evidence type="ECO:0000313" key="2">
    <source>
        <dbReference type="EMBL" id="QDU70171.1"/>
    </source>
</evidence>
<protein>
    <submittedName>
        <fullName evidence="2">Uncharacterized protein</fullName>
    </submittedName>
</protein>
<organism evidence="2 3">
    <name type="scientific">Engelhardtia mirabilis</name>
    <dbReference type="NCBI Taxonomy" id="2528011"/>
    <lineage>
        <taxon>Bacteria</taxon>
        <taxon>Pseudomonadati</taxon>
        <taxon>Planctomycetota</taxon>
        <taxon>Planctomycetia</taxon>
        <taxon>Planctomycetia incertae sedis</taxon>
        <taxon>Engelhardtia</taxon>
    </lineage>
</organism>
<geneLocation type="plasmid" evidence="3">
    <name>ppla133_1</name>
</geneLocation>
<dbReference type="Proteomes" id="UP000316921">
    <property type="component" value="Plasmid pPla133_1"/>
</dbReference>
<name>A0A518BT75_9BACT</name>
<dbReference type="EMBL" id="CP036288">
    <property type="protein sequence ID" value="QDU70171.1"/>
    <property type="molecule type" value="Genomic_DNA"/>
</dbReference>